<dbReference type="Pfam" id="PF01408">
    <property type="entry name" value="GFO_IDH_MocA"/>
    <property type="match status" value="1"/>
</dbReference>
<dbReference type="InterPro" id="IPR036291">
    <property type="entry name" value="NAD(P)-bd_dom_sf"/>
</dbReference>
<evidence type="ECO:0000313" key="3">
    <source>
        <dbReference type="EMBL" id="MEY8040933.1"/>
    </source>
</evidence>
<sequence>MSGLGATAPADGGPIRTAVVGLGWAARSIWLPRLERHPAFAAAAAVDPDPAVRATAAREHPGPALLASVDQVRPEEIDLAVVAVPNHLHCAVACALLERGVPVFLEKPVCLDSAEAARLAEAERSGGAVLLAGSAARCRADVRALAELAAKIGTVRHVDVSWVRSRGIPSAGGWFTDRAKSGGGALVDLGWHLLDVLTDLLGPVAVDQVVGSVTDDFLHDGAWRAVWRKEAPTAAGGDVEDTARAFLVTGNGVSASLRASWASHEPRDVTAIRIEGSAGTAELRCTFGFSPNRDGGPVLTLTRDGEPEAVAVPDEEIGAEYHRQLDELAALLADPAARGRAVADATRTIGVIERVYASAARTRR</sequence>
<evidence type="ECO:0000259" key="2">
    <source>
        <dbReference type="Pfam" id="PF22725"/>
    </source>
</evidence>
<proteinExistence type="predicted"/>
<dbReference type="SUPFAM" id="SSF51735">
    <property type="entry name" value="NAD(P)-binding Rossmann-fold domains"/>
    <property type="match status" value="1"/>
</dbReference>
<protein>
    <submittedName>
        <fullName evidence="3">Gfo/Idh/MocA family protein</fullName>
    </submittedName>
</protein>
<dbReference type="InterPro" id="IPR051450">
    <property type="entry name" value="Gfo/Idh/MocA_Oxidoreductases"/>
</dbReference>
<dbReference type="InterPro" id="IPR000683">
    <property type="entry name" value="Gfo/Idh/MocA-like_OxRdtase_N"/>
</dbReference>
<name>A0ABV4CIP7_9PSEU</name>
<dbReference type="Gene3D" id="3.30.360.10">
    <property type="entry name" value="Dihydrodipicolinate Reductase, domain 2"/>
    <property type="match status" value="1"/>
</dbReference>
<dbReference type="Proteomes" id="UP001564626">
    <property type="component" value="Unassembled WGS sequence"/>
</dbReference>
<dbReference type="PANTHER" id="PTHR43377">
    <property type="entry name" value="BILIVERDIN REDUCTASE A"/>
    <property type="match status" value="1"/>
</dbReference>
<evidence type="ECO:0000313" key="4">
    <source>
        <dbReference type="Proteomes" id="UP001564626"/>
    </source>
</evidence>
<organism evidence="3 4">
    <name type="scientific">Saccharopolyspora cebuensis</name>
    <dbReference type="NCBI Taxonomy" id="418759"/>
    <lineage>
        <taxon>Bacteria</taxon>
        <taxon>Bacillati</taxon>
        <taxon>Actinomycetota</taxon>
        <taxon>Actinomycetes</taxon>
        <taxon>Pseudonocardiales</taxon>
        <taxon>Pseudonocardiaceae</taxon>
        <taxon>Saccharopolyspora</taxon>
    </lineage>
</organism>
<comment type="caution">
    <text evidence="3">The sequence shown here is derived from an EMBL/GenBank/DDBJ whole genome shotgun (WGS) entry which is preliminary data.</text>
</comment>
<dbReference type="Pfam" id="PF22725">
    <property type="entry name" value="GFO_IDH_MocA_C3"/>
    <property type="match status" value="1"/>
</dbReference>
<dbReference type="Gene3D" id="3.40.50.720">
    <property type="entry name" value="NAD(P)-binding Rossmann-like Domain"/>
    <property type="match status" value="1"/>
</dbReference>
<accession>A0ABV4CIP7</accession>
<gene>
    <name evidence="3" type="ORF">AB8O55_16105</name>
</gene>
<feature type="domain" description="GFO/IDH/MocA-like oxidoreductase" evidence="2">
    <location>
        <begin position="151"/>
        <end position="281"/>
    </location>
</feature>
<evidence type="ECO:0000259" key="1">
    <source>
        <dbReference type="Pfam" id="PF01408"/>
    </source>
</evidence>
<feature type="domain" description="Gfo/Idh/MocA-like oxidoreductase N-terminal" evidence="1">
    <location>
        <begin position="15"/>
        <end position="132"/>
    </location>
</feature>
<dbReference type="PANTHER" id="PTHR43377:SF1">
    <property type="entry name" value="BILIVERDIN REDUCTASE A"/>
    <property type="match status" value="1"/>
</dbReference>
<dbReference type="RefSeq" id="WP_345363746.1">
    <property type="nucleotide sequence ID" value="NZ_BAABII010000010.1"/>
</dbReference>
<dbReference type="InterPro" id="IPR055170">
    <property type="entry name" value="GFO_IDH_MocA-like_dom"/>
</dbReference>
<dbReference type="EMBL" id="JBGEHV010000028">
    <property type="protein sequence ID" value="MEY8040933.1"/>
    <property type="molecule type" value="Genomic_DNA"/>
</dbReference>
<dbReference type="SUPFAM" id="SSF55347">
    <property type="entry name" value="Glyceraldehyde-3-phosphate dehydrogenase-like, C-terminal domain"/>
    <property type="match status" value="1"/>
</dbReference>
<keyword evidence="4" id="KW-1185">Reference proteome</keyword>
<reference evidence="3 4" key="1">
    <citation type="submission" date="2024-08" db="EMBL/GenBank/DDBJ databases">
        <title>Genome mining of Saccharopolyspora cebuensis PGLac3 from Nigerian medicinal plant.</title>
        <authorList>
            <person name="Ezeobiora C.E."/>
            <person name="Igbokwe N.H."/>
            <person name="Amin D.H."/>
            <person name="Mendie U.E."/>
        </authorList>
    </citation>
    <scope>NUCLEOTIDE SEQUENCE [LARGE SCALE GENOMIC DNA]</scope>
    <source>
        <strain evidence="3 4">PGLac3</strain>
    </source>
</reference>